<organism evidence="1 2">
    <name type="scientific">Actinomadura adrarensis</name>
    <dbReference type="NCBI Taxonomy" id="1819600"/>
    <lineage>
        <taxon>Bacteria</taxon>
        <taxon>Bacillati</taxon>
        <taxon>Actinomycetota</taxon>
        <taxon>Actinomycetes</taxon>
        <taxon>Streptosporangiales</taxon>
        <taxon>Thermomonosporaceae</taxon>
        <taxon>Actinomadura</taxon>
    </lineage>
</organism>
<evidence type="ECO:0000313" key="1">
    <source>
        <dbReference type="EMBL" id="MFD0854294.1"/>
    </source>
</evidence>
<name>A0ABW3CID4_9ACTN</name>
<dbReference type="Proteomes" id="UP001597083">
    <property type="component" value="Unassembled WGS sequence"/>
</dbReference>
<keyword evidence="2" id="KW-1185">Reference proteome</keyword>
<dbReference type="EMBL" id="JBHTIR010002834">
    <property type="protein sequence ID" value="MFD0854294.1"/>
    <property type="molecule type" value="Genomic_DNA"/>
</dbReference>
<evidence type="ECO:0000313" key="2">
    <source>
        <dbReference type="Proteomes" id="UP001597083"/>
    </source>
</evidence>
<protein>
    <submittedName>
        <fullName evidence="1">Uncharacterized protein</fullName>
    </submittedName>
</protein>
<reference evidence="2" key="1">
    <citation type="journal article" date="2019" name="Int. J. Syst. Evol. Microbiol.">
        <title>The Global Catalogue of Microorganisms (GCM) 10K type strain sequencing project: providing services to taxonomists for standard genome sequencing and annotation.</title>
        <authorList>
            <consortium name="The Broad Institute Genomics Platform"/>
            <consortium name="The Broad Institute Genome Sequencing Center for Infectious Disease"/>
            <person name="Wu L."/>
            <person name="Ma J."/>
        </authorList>
    </citation>
    <scope>NUCLEOTIDE SEQUENCE [LARGE SCALE GENOMIC DNA]</scope>
    <source>
        <strain evidence="2">JCM 31696</strain>
    </source>
</reference>
<comment type="caution">
    <text evidence="1">The sequence shown here is derived from an EMBL/GenBank/DDBJ whole genome shotgun (WGS) entry which is preliminary data.</text>
</comment>
<sequence>MDDSSRPHGGLPDVHAASLGELTALGDEPLHQALAWLLRPCGGGAVGRTWSNDNFQPGL</sequence>
<gene>
    <name evidence="1" type="ORF">ACFQ07_18795</name>
</gene>
<accession>A0ABW3CID4</accession>
<proteinExistence type="predicted"/>